<sequence>MPNKKHEKQPVKPVLKLVRHPSRKLYPQRAQRQPNKRHLPAIQIVSTQAMSTIILMTAFPKKLNIHRARIPHPVIADNTNAMMTHLRIVPKASKRERCTLPVSMNVSTNTVSPVHHLNSRTTLIRYDAMLRLKSAWKP</sequence>
<name>A0A915I139_ROMCU</name>
<evidence type="ECO:0000313" key="2">
    <source>
        <dbReference type="WBParaSite" id="nRc.2.0.1.t07843-RA"/>
    </source>
</evidence>
<organism evidence="1 2">
    <name type="scientific">Romanomermis culicivorax</name>
    <name type="common">Nematode worm</name>
    <dbReference type="NCBI Taxonomy" id="13658"/>
    <lineage>
        <taxon>Eukaryota</taxon>
        <taxon>Metazoa</taxon>
        <taxon>Ecdysozoa</taxon>
        <taxon>Nematoda</taxon>
        <taxon>Enoplea</taxon>
        <taxon>Dorylaimia</taxon>
        <taxon>Mermithida</taxon>
        <taxon>Mermithoidea</taxon>
        <taxon>Mermithidae</taxon>
        <taxon>Romanomermis</taxon>
    </lineage>
</organism>
<dbReference type="Proteomes" id="UP000887565">
    <property type="component" value="Unplaced"/>
</dbReference>
<proteinExistence type="predicted"/>
<protein>
    <submittedName>
        <fullName evidence="2">Uncharacterized protein</fullName>
    </submittedName>
</protein>
<keyword evidence="1" id="KW-1185">Reference proteome</keyword>
<dbReference type="WBParaSite" id="nRc.2.0.1.t07843-RA">
    <property type="protein sequence ID" value="nRc.2.0.1.t07843-RA"/>
    <property type="gene ID" value="nRc.2.0.1.g07843"/>
</dbReference>
<reference evidence="2" key="1">
    <citation type="submission" date="2022-11" db="UniProtKB">
        <authorList>
            <consortium name="WormBaseParasite"/>
        </authorList>
    </citation>
    <scope>IDENTIFICATION</scope>
</reference>
<dbReference type="AlphaFoldDB" id="A0A915I139"/>
<evidence type="ECO:0000313" key="1">
    <source>
        <dbReference type="Proteomes" id="UP000887565"/>
    </source>
</evidence>
<accession>A0A915I139</accession>